<dbReference type="EMBL" id="JAKRYL010000012">
    <property type="protein sequence ID" value="MCL7748044.1"/>
    <property type="molecule type" value="Genomic_DNA"/>
</dbReference>
<dbReference type="CDD" id="cd16439">
    <property type="entry name" value="beta_Kdo_transferase_KpsC_2"/>
    <property type="match status" value="1"/>
</dbReference>
<organism evidence="1 2">
    <name type="scientific">Halalkalibacter alkaliphilus</name>
    <dbReference type="NCBI Taxonomy" id="2917993"/>
    <lineage>
        <taxon>Bacteria</taxon>
        <taxon>Bacillati</taxon>
        <taxon>Bacillota</taxon>
        <taxon>Bacilli</taxon>
        <taxon>Bacillales</taxon>
        <taxon>Bacillaceae</taxon>
        <taxon>Halalkalibacter</taxon>
    </lineage>
</organism>
<evidence type="ECO:0000313" key="1">
    <source>
        <dbReference type="EMBL" id="MCL7748044.1"/>
    </source>
</evidence>
<dbReference type="Pfam" id="PF05159">
    <property type="entry name" value="Capsule_synth"/>
    <property type="match status" value="1"/>
</dbReference>
<gene>
    <name evidence="1" type="ORF">MF646_13010</name>
</gene>
<dbReference type="InterPro" id="IPR007833">
    <property type="entry name" value="Capsule_polysaccharide_synth"/>
</dbReference>
<dbReference type="RefSeq" id="WP_250096937.1">
    <property type="nucleotide sequence ID" value="NZ_JAKRYL010000012.1"/>
</dbReference>
<dbReference type="AlphaFoldDB" id="A0A9X2I6Z6"/>
<protein>
    <submittedName>
        <fullName evidence="1">Capsular polysaccharide biosynthesis protein</fullName>
    </submittedName>
</protein>
<dbReference type="Proteomes" id="UP001139150">
    <property type="component" value="Unassembled WGS sequence"/>
</dbReference>
<sequence length="281" mass="32070">MFIIWGFSEDEEIIQYAKKNNIPVYRMEDGFLRSKGLGAMHTPPFSLCLDKKGMYFDSTQPSELEDILNTYDFRTDKDLLRQAQDCMKKLNQLGVSKYNHVKKKDISSIYGAKKRKRILVIGQVEDDASILKGSEKKYTNNDLVRIAAKENPDAEIIYKPHPDVLTGKRKKQSDPKEVRSIAKVIEEPLSLADAFQTIDHVYTITSLSGFEALIRGIPVTTIGAPFYSGWGLTDDRQFTQRRNRTLTIEELFAGAYILYPRYVDPVTGSELTLEETIEKLI</sequence>
<dbReference type="GO" id="GO:0015774">
    <property type="term" value="P:polysaccharide transport"/>
    <property type="evidence" value="ECO:0007669"/>
    <property type="project" value="InterPro"/>
</dbReference>
<evidence type="ECO:0000313" key="2">
    <source>
        <dbReference type="Proteomes" id="UP001139150"/>
    </source>
</evidence>
<keyword evidence="2" id="KW-1185">Reference proteome</keyword>
<name>A0A9X2I6Z6_9BACI</name>
<proteinExistence type="predicted"/>
<accession>A0A9X2I6Z6</accession>
<comment type="caution">
    <text evidence="1">The sequence shown here is derived from an EMBL/GenBank/DDBJ whole genome shotgun (WGS) entry which is preliminary data.</text>
</comment>
<dbReference type="GO" id="GO:0000271">
    <property type="term" value="P:polysaccharide biosynthetic process"/>
    <property type="evidence" value="ECO:0007669"/>
    <property type="project" value="InterPro"/>
</dbReference>
<reference evidence="1" key="1">
    <citation type="submission" date="2022-02" db="EMBL/GenBank/DDBJ databases">
        <title>Halalkalibacter sp. nov. isolated from Lonar Lake, India.</title>
        <authorList>
            <person name="Joshi A."/>
            <person name="Thite S."/>
            <person name="Lodha T."/>
        </authorList>
    </citation>
    <scope>NUCLEOTIDE SEQUENCE</scope>
    <source>
        <strain evidence="1">MEB205</strain>
    </source>
</reference>